<keyword evidence="3" id="KW-1185">Reference proteome</keyword>
<dbReference type="EMBL" id="JALDYZ010000012">
    <property type="protein sequence ID" value="MDI7924121.1"/>
    <property type="molecule type" value="Genomic_DNA"/>
</dbReference>
<proteinExistence type="predicted"/>
<accession>A0AAE3QFK6</accession>
<name>A0AAE3QFK6_9HYPH</name>
<dbReference type="Proteomes" id="UP001161580">
    <property type="component" value="Unassembled WGS sequence"/>
</dbReference>
<gene>
    <name evidence="2" type="ORF">MRS75_18825</name>
</gene>
<keyword evidence="1" id="KW-0175">Coiled coil</keyword>
<evidence type="ECO:0000313" key="2">
    <source>
        <dbReference type="EMBL" id="MDI7924121.1"/>
    </source>
</evidence>
<reference evidence="2" key="1">
    <citation type="submission" date="2022-03" db="EMBL/GenBank/DDBJ databases">
        <title>Fererhizobium litorale gen. nov., sp. nov., isolated from sandy sediments of the Sea of Japan seashore.</title>
        <authorList>
            <person name="Romanenko L."/>
            <person name="Kurilenko V."/>
            <person name="Otstavnykh N."/>
            <person name="Svetashev V."/>
            <person name="Tekutyeva L."/>
            <person name="Isaeva M."/>
            <person name="Mikhailov V."/>
        </authorList>
    </citation>
    <scope>NUCLEOTIDE SEQUENCE</scope>
    <source>
        <strain evidence="2">KMM 9576</strain>
    </source>
</reference>
<comment type="caution">
    <text evidence="2">The sequence shown here is derived from an EMBL/GenBank/DDBJ whole genome shotgun (WGS) entry which is preliminary data.</text>
</comment>
<dbReference type="RefSeq" id="WP_311788117.1">
    <property type="nucleotide sequence ID" value="NZ_JALDYY010000013.1"/>
</dbReference>
<protein>
    <recommendedName>
        <fullName evidence="4">Cell division protein FtsL</fullName>
    </recommendedName>
</protein>
<feature type="coiled-coil region" evidence="1">
    <location>
        <begin position="27"/>
        <end position="54"/>
    </location>
</feature>
<evidence type="ECO:0008006" key="4">
    <source>
        <dbReference type="Google" id="ProtNLM"/>
    </source>
</evidence>
<evidence type="ECO:0000256" key="1">
    <source>
        <dbReference type="SAM" id="Coils"/>
    </source>
</evidence>
<organism evidence="2 3">
    <name type="scientific">Ferirhizobium litorale</name>
    <dbReference type="NCBI Taxonomy" id="2927786"/>
    <lineage>
        <taxon>Bacteria</taxon>
        <taxon>Pseudomonadati</taxon>
        <taxon>Pseudomonadota</taxon>
        <taxon>Alphaproteobacteria</taxon>
        <taxon>Hyphomicrobiales</taxon>
        <taxon>Rhizobiaceae</taxon>
        <taxon>Ferirhizobium</taxon>
    </lineage>
</organism>
<sequence>MLKTLDVVLILIMVAAAATTYSIKHHTDQKIEEVHRLEKEIKLEEDTIELLKADWALLTQPMRLHRLINFYAEEMQLVPTESTQLALPVELPMRRSELPIKEVAEGKSGGDAVAEAIKADNISTGSVKR</sequence>
<dbReference type="AlphaFoldDB" id="A0AAE3QFK6"/>
<evidence type="ECO:0000313" key="3">
    <source>
        <dbReference type="Proteomes" id="UP001161580"/>
    </source>
</evidence>